<evidence type="ECO:0000313" key="2">
    <source>
        <dbReference type="EMBL" id="KAG2635821.1"/>
    </source>
</evidence>
<reference evidence="2" key="1">
    <citation type="submission" date="2020-05" db="EMBL/GenBank/DDBJ databases">
        <title>WGS assembly of Panicum virgatum.</title>
        <authorList>
            <person name="Lovell J.T."/>
            <person name="Jenkins J."/>
            <person name="Shu S."/>
            <person name="Juenger T.E."/>
            <person name="Schmutz J."/>
        </authorList>
    </citation>
    <scope>NUCLEOTIDE SEQUENCE</scope>
    <source>
        <strain evidence="2">AP13</strain>
    </source>
</reference>
<keyword evidence="3" id="KW-1185">Reference proteome</keyword>
<sequence>MPIYTQNPTHAMLPRHLRFLLVSSSTHASTRRRRRRRTQTPELEPSPSKSSSRARNHAYGTVW</sequence>
<protein>
    <submittedName>
        <fullName evidence="2">Uncharacterized protein</fullName>
    </submittedName>
</protein>
<name>A0A8T0VGC4_PANVG</name>
<dbReference type="Proteomes" id="UP000823388">
    <property type="component" value="Chromosome 2N"/>
</dbReference>
<gene>
    <name evidence="2" type="ORF">PVAP13_2NG385503</name>
</gene>
<dbReference type="EMBL" id="CM029040">
    <property type="protein sequence ID" value="KAG2635821.1"/>
    <property type="molecule type" value="Genomic_DNA"/>
</dbReference>
<organism evidence="2 3">
    <name type="scientific">Panicum virgatum</name>
    <name type="common">Blackwell switchgrass</name>
    <dbReference type="NCBI Taxonomy" id="38727"/>
    <lineage>
        <taxon>Eukaryota</taxon>
        <taxon>Viridiplantae</taxon>
        <taxon>Streptophyta</taxon>
        <taxon>Embryophyta</taxon>
        <taxon>Tracheophyta</taxon>
        <taxon>Spermatophyta</taxon>
        <taxon>Magnoliopsida</taxon>
        <taxon>Liliopsida</taxon>
        <taxon>Poales</taxon>
        <taxon>Poaceae</taxon>
        <taxon>PACMAD clade</taxon>
        <taxon>Panicoideae</taxon>
        <taxon>Panicodae</taxon>
        <taxon>Paniceae</taxon>
        <taxon>Panicinae</taxon>
        <taxon>Panicum</taxon>
        <taxon>Panicum sect. Hiantes</taxon>
    </lineage>
</organism>
<proteinExistence type="predicted"/>
<evidence type="ECO:0000256" key="1">
    <source>
        <dbReference type="SAM" id="MobiDB-lite"/>
    </source>
</evidence>
<accession>A0A8T0VGC4</accession>
<feature type="compositionally biased region" description="Basic residues" evidence="1">
    <location>
        <begin position="29"/>
        <end position="38"/>
    </location>
</feature>
<feature type="region of interest" description="Disordered" evidence="1">
    <location>
        <begin position="23"/>
        <end position="63"/>
    </location>
</feature>
<evidence type="ECO:0000313" key="3">
    <source>
        <dbReference type="Proteomes" id="UP000823388"/>
    </source>
</evidence>
<dbReference type="AlphaFoldDB" id="A0A8T0VGC4"/>
<comment type="caution">
    <text evidence="2">The sequence shown here is derived from an EMBL/GenBank/DDBJ whole genome shotgun (WGS) entry which is preliminary data.</text>
</comment>